<dbReference type="STRING" id="877455.Metbo_2029"/>
<evidence type="ECO:0008006" key="4">
    <source>
        <dbReference type="Google" id="ProtNLM"/>
    </source>
</evidence>
<organism evidence="2 3">
    <name type="scientific">Methanobacterium lacus (strain AL-21)</name>
    <dbReference type="NCBI Taxonomy" id="877455"/>
    <lineage>
        <taxon>Archaea</taxon>
        <taxon>Methanobacteriati</taxon>
        <taxon>Methanobacteriota</taxon>
        <taxon>Methanomada group</taxon>
        <taxon>Methanobacteria</taxon>
        <taxon>Methanobacteriales</taxon>
        <taxon>Methanobacteriaceae</taxon>
        <taxon>Methanobacterium</taxon>
    </lineage>
</organism>
<reference evidence="3" key="1">
    <citation type="submission" date="2011-02" db="EMBL/GenBank/DDBJ databases">
        <title>Complete sequence of Methanobacterium sp. AL-21.</title>
        <authorList>
            <consortium name="US DOE Joint Genome Institute"/>
            <person name="Lucas S."/>
            <person name="Copeland A."/>
            <person name="Lapidus A."/>
            <person name="Cheng J.-F."/>
            <person name="Goodwin L."/>
            <person name="Pitluck S."/>
            <person name="Chertkov O."/>
            <person name="Detter J.C."/>
            <person name="Han C."/>
            <person name="Tapia R."/>
            <person name="Land M."/>
            <person name="Hauser L."/>
            <person name="Kyrpides N."/>
            <person name="Ivanova N."/>
            <person name="Mikhailova N."/>
            <person name="Pagani I."/>
            <person name="Cadillo-Quiroz H."/>
            <person name="Imachi H."/>
            <person name="Zinder S."/>
            <person name="Liu W."/>
            <person name="Woyke T."/>
        </authorList>
    </citation>
    <scope>NUCLEOTIDE SEQUENCE [LARGE SCALE GENOMIC DNA]</scope>
    <source>
        <strain evidence="3">AL-21</strain>
    </source>
</reference>
<feature type="transmembrane region" description="Helical" evidence="1">
    <location>
        <begin position="103"/>
        <end position="127"/>
    </location>
</feature>
<dbReference type="Pfam" id="PF09858">
    <property type="entry name" value="DUF2085"/>
    <property type="match status" value="1"/>
</dbReference>
<feature type="transmembrane region" description="Helical" evidence="1">
    <location>
        <begin position="68"/>
        <end position="91"/>
    </location>
</feature>
<dbReference type="InterPro" id="IPR019206">
    <property type="entry name" value="DUF2085_TM"/>
</dbReference>
<gene>
    <name evidence="2" type="ordered locus">Metbo_2029</name>
</gene>
<evidence type="ECO:0000313" key="2">
    <source>
        <dbReference type="EMBL" id="ADZ10248.1"/>
    </source>
</evidence>
<reference evidence="2 3" key="2">
    <citation type="journal article" date="2014" name="Int. J. Syst. Evol. Microbiol.">
        <title>Methanobacterium paludis sp. nov. and a novel strain of Methanobacterium lacus isolated from northern peatlands.</title>
        <authorList>
            <person name="Cadillo-Quiroz H."/>
            <person name="Brauer S.L."/>
            <person name="Goodson N."/>
            <person name="Yavitt J.B."/>
            <person name="Zinder S.H."/>
        </authorList>
    </citation>
    <scope>NUCLEOTIDE SEQUENCE [LARGE SCALE GENOMIC DNA]</scope>
    <source>
        <strain evidence="2 3">AL-21</strain>
    </source>
</reference>
<keyword evidence="1" id="KW-1133">Transmembrane helix</keyword>
<sequence>MELSFLKSWKSKISVNNTFDYNIFTKFLCHRIPERTFNIRGYYFPVCSRCTGFYLAGSLYFILAYFLYIPYTIPIIILASLMLIPTFFDGFTQLLGLRESNNVLRFFTGLMGGVGLAILLKAIKWAIVMG</sequence>
<dbReference type="Proteomes" id="UP000007490">
    <property type="component" value="Chromosome"/>
</dbReference>
<evidence type="ECO:0000256" key="1">
    <source>
        <dbReference type="SAM" id="Phobius"/>
    </source>
</evidence>
<dbReference type="HOGENOM" id="CLU_154418_1_0_2"/>
<proteinExistence type="predicted"/>
<keyword evidence="3" id="KW-1185">Reference proteome</keyword>
<dbReference type="RefSeq" id="WP_013645599.1">
    <property type="nucleotide sequence ID" value="NC_015216.1"/>
</dbReference>
<dbReference type="GeneID" id="10278490"/>
<accession>F0TBH9</accession>
<dbReference type="AlphaFoldDB" id="F0TBH9"/>
<evidence type="ECO:0000313" key="3">
    <source>
        <dbReference type="Proteomes" id="UP000007490"/>
    </source>
</evidence>
<dbReference type="EMBL" id="CP002551">
    <property type="protein sequence ID" value="ADZ10248.1"/>
    <property type="molecule type" value="Genomic_DNA"/>
</dbReference>
<protein>
    <recommendedName>
        <fullName evidence="4">DUF2085 domain-containing protein</fullName>
    </recommendedName>
</protein>
<dbReference type="KEGG" id="mel:Metbo_2029"/>
<keyword evidence="1" id="KW-0472">Membrane</keyword>
<keyword evidence="1" id="KW-0812">Transmembrane</keyword>
<dbReference type="OrthoDB" id="65798at2157"/>
<dbReference type="eggNOG" id="arCOG03949">
    <property type="taxonomic scope" value="Archaea"/>
</dbReference>
<name>F0TBH9_METLA</name>